<gene>
    <name evidence="3" type="ORF">EUX98_g3198</name>
</gene>
<proteinExistence type="predicted"/>
<dbReference type="GO" id="GO:0005576">
    <property type="term" value="C:extracellular region"/>
    <property type="evidence" value="ECO:0007669"/>
    <property type="project" value="TreeGrafter"/>
</dbReference>
<protein>
    <recommendedName>
        <fullName evidence="2">GH18 domain-containing protein</fullName>
    </recommendedName>
</protein>
<dbReference type="AlphaFoldDB" id="A0A4S4MYF8"/>
<dbReference type="Proteomes" id="UP000308730">
    <property type="component" value="Unassembled WGS sequence"/>
</dbReference>
<feature type="domain" description="GH18" evidence="2">
    <location>
        <begin position="43"/>
        <end position="436"/>
    </location>
</feature>
<dbReference type="Gene3D" id="3.20.20.80">
    <property type="entry name" value="Glycosidases"/>
    <property type="match status" value="1"/>
</dbReference>
<organism evidence="3 4">
    <name type="scientific">Antrodiella citrinella</name>
    <dbReference type="NCBI Taxonomy" id="2447956"/>
    <lineage>
        <taxon>Eukaryota</taxon>
        <taxon>Fungi</taxon>
        <taxon>Dikarya</taxon>
        <taxon>Basidiomycota</taxon>
        <taxon>Agaricomycotina</taxon>
        <taxon>Agaricomycetes</taxon>
        <taxon>Polyporales</taxon>
        <taxon>Steccherinaceae</taxon>
        <taxon>Antrodiella</taxon>
    </lineage>
</organism>
<feature type="signal peptide" evidence="1">
    <location>
        <begin position="1"/>
        <end position="19"/>
    </location>
</feature>
<dbReference type="Gene3D" id="3.10.50.10">
    <property type="match status" value="1"/>
</dbReference>
<keyword evidence="1" id="KW-0732">Signal</keyword>
<dbReference type="GO" id="GO:0008061">
    <property type="term" value="F:chitin binding"/>
    <property type="evidence" value="ECO:0007669"/>
    <property type="project" value="InterPro"/>
</dbReference>
<dbReference type="Pfam" id="PF00704">
    <property type="entry name" value="Glyco_hydro_18"/>
    <property type="match status" value="1"/>
</dbReference>
<sequence>MLHIGPLSLLFILPLTALAVPTCSLGSFITPTASDSATSSNQFVASTWYTSWHESTLPLEDLSWDKYTSVAYAFATTTEDPKVVASIDDGLLTNFVTSAHHNSVTAILSVGGWTGSEYFSWHVAEENRTTFVQTMVNLVNQYSLDGLEFDWEYPGKQGIGCNIVNQSDDTDNFLLFLKQLRNTTEMTNRIISAAVRVVPFTGSDGNPMSDVSAFTEPLDYVSIMDYDIWGNTSPSVGPNAPLNDTCYENSPVPGSSVSALSSWTTAGFPPDKLVLGVASYGHSYTVSTVLALNTSAPAATNGTLPILAYPFNLNHSAPQGDSLDPYVAAGMDSCGTQTAGGYSGVFNFFGLIDKGFLDASGDPMPGMGYRYDECSQTPYVYNVDTQEMISYDDPQSFAAKGQFIKNNGLRGFAMWEAAGDRNNILLDSISQAAGCQ</sequence>
<feature type="chain" id="PRO_5020629125" description="GH18 domain-containing protein" evidence="1">
    <location>
        <begin position="20"/>
        <end position="436"/>
    </location>
</feature>
<dbReference type="SUPFAM" id="SSF54556">
    <property type="entry name" value="Chitinase insertion domain"/>
    <property type="match status" value="1"/>
</dbReference>
<dbReference type="EMBL" id="SGPM01000061">
    <property type="protein sequence ID" value="THH31015.1"/>
    <property type="molecule type" value="Genomic_DNA"/>
</dbReference>
<dbReference type="InterPro" id="IPR011583">
    <property type="entry name" value="Chitinase_II/V-like_cat"/>
</dbReference>
<dbReference type="SUPFAM" id="SSF51445">
    <property type="entry name" value="(Trans)glycosidases"/>
    <property type="match status" value="1"/>
</dbReference>
<dbReference type="PROSITE" id="PS51910">
    <property type="entry name" value="GH18_2"/>
    <property type="match status" value="1"/>
</dbReference>
<evidence type="ECO:0000313" key="3">
    <source>
        <dbReference type="EMBL" id="THH31015.1"/>
    </source>
</evidence>
<dbReference type="GO" id="GO:0004568">
    <property type="term" value="F:chitinase activity"/>
    <property type="evidence" value="ECO:0007669"/>
    <property type="project" value="TreeGrafter"/>
</dbReference>
<dbReference type="InterPro" id="IPR050314">
    <property type="entry name" value="Glycosyl_Hydrlase_18"/>
</dbReference>
<reference evidence="3 4" key="1">
    <citation type="submission" date="2019-02" db="EMBL/GenBank/DDBJ databases">
        <title>Genome sequencing of the rare red list fungi Antrodiella citrinella (Flaviporus citrinellus).</title>
        <authorList>
            <person name="Buettner E."/>
            <person name="Kellner H."/>
        </authorList>
    </citation>
    <scope>NUCLEOTIDE SEQUENCE [LARGE SCALE GENOMIC DNA]</scope>
    <source>
        <strain evidence="3 4">DSM 108506</strain>
    </source>
</reference>
<dbReference type="InterPro" id="IPR029070">
    <property type="entry name" value="Chitinase_insertion_sf"/>
</dbReference>
<accession>A0A4S4MYF8</accession>
<name>A0A4S4MYF8_9APHY</name>
<comment type="caution">
    <text evidence="3">The sequence shown here is derived from an EMBL/GenBank/DDBJ whole genome shotgun (WGS) entry which is preliminary data.</text>
</comment>
<dbReference type="SMART" id="SM00636">
    <property type="entry name" value="Glyco_18"/>
    <property type="match status" value="1"/>
</dbReference>
<dbReference type="GO" id="GO:0005975">
    <property type="term" value="P:carbohydrate metabolic process"/>
    <property type="evidence" value="ECO:0007669"/>
    <property type="project" value="InterPro"/>
</dbReference>
<dbReference type="PANTHER" id="PTHR11177">
    <property type="entry name" value="CHITINASE"/>
    <property type="match status" value="1"/>
</dbReference>
<dbReference type="PANTHER" id="PTHR11177:SF392">
    <property type="entry name" value="HAP41P"/>
    <property type="match status" value="1"/>
</dbReference>
<keyword evidence="4" id="KW-1185">Reference proteome</keyword>
<dbReference type="GO" id="GO:0006032">
    <property type="term" value="P:chitin catabolic process"/>
    <property type="evidence" value="ECO:0007669"/>
    <property type="project" value="TreeGrafter"/>
</dbReference>
<dbReference type="InterPro" id="IPR017853">
    <property type="entry name" value="GH"/>
</dbReference>
<evidence type="ECO:0000259" key="2">
    <source>
        <dbReference type="PROSITE" id="PS51910"/>
    </source>
</evidence>
<dbReference type="InterPro" id="IPR001223">
    <property type="entry name" value="Glyco_hydro18_cat"/>
</dbReference>
<evidence type="ECO:0000256" key="1">
    <source>
        <dbReference type="SAM" id="SignalP"/>
    </source>
</evidence>
<evidence type="ECO:0000313" key="4">
    <source>
        <dbReference type="Proteomes" id="UP000308730"/>
    </source>
</evidence>
<dbReference type="OrthoDB" id="73875at2759"/>